<dbReference type="InterPro" id="IPR008271">
    <property type="entry name" value="Ser/Thr_kinase_AS"/>
</dbReference>
<dbReference type="SMART" id="SM00220">
    <property type="entry name" value="S_TKc"/>
    <property type="match status" value="1"/>
</dbReference>
<sequence length="287" mass="30840">MTLLDARPVHRTRVGAPLVPGLLAWRRFGIGYRCETWLAWSVAHGSPVVVKLPRPDQTEHPRARRALDREAAVLRAYPHPDLPRLLADERDAAVPHLVVEHVDGPALDELLDETGPADDHTVLTLAARLLAPLRWLHRHGVVHLDVKPANVLVRDAHPMLIDLGSARPAGRPQPPGRPIGSPGYAAPELEAGDPVTPGMDLYSLGVTVAEAHRGELVFDPDTPAGLRPDPAFPDGPVGDLLRTLLARDPADRPVDCDAALDLVRSAADATGCPPVTPSFVHRTGGAR</sequence>
<dbReference type="GO" id="GO:0004674">
    <property type="term" value="F:protein serine/threonine kinase activity"/>
    <property type="evidence" value="ECO:0007669"/>
    <property type="project" value="TreeGrafter"/>
</dbReference>
<dbReference type="SUPFAM" id="SSF56112">
    <property type="entry name" value="Protein kinase-like (PK-like)"/>
    <property type="match status" value="1"/>
</dbReference>
<feature type="region of interest" description="Disordered" evidence="5">
    <location>
        <begin position="165"/>
        <end position="192"/>
    </location>
</feature>
<proteinExistence type="predicted"/>
<name>A0A4R1HWS0_PSEEN</name>
<evidence type="ECO:0000313" key="7">
    <source>
        <dbReference type="EMBL" id="TCK24469.1"/>
    </source>
</evidence>
<keyword evidence="3 7" id="KW-0418">Kinase</keyword>
<accession>A0A4R1HWS0</accession>
<evidence type="ECO:0000259" key="6">
    <source>
        <dbReference type="PROSITE" id="PS50011"/>
    </source>
</evidence>
<keyword evidence="8" id="KW-1185">Reference proteome</keyword>
<dbReference type="EMBL" id="SMFZ01000001">
    <property type="protein sequence ID" value="TCK24469.1"/>
    <property type="molecule type" value="Genomic_DNA"/>
</dbReference>
<dbReference type="PROSITE" id="PS00108">
    <property type="entry name" value="PROTEIN_KINASE_ST"/>
    <property type="match status" value="1"/>
</dbReference>
<dbReference type="PANTHER" id="PTHR43289">
    <property type="entry name" value="MITOGEN-ACTIVATED PROTEIN KINASE KINASE KINASE 20-RELATED"/>
    <property type="match status" value="1"/>
</dbReference>
<dbReference type="Gene3D" id="1.10.510.10">
    <property type="entry name" value="Transferase(Phosphotransferase) domain 1"/>
    <property type="match status" value="1"/>
</dbReference>
<dbReference type="Proteomes" id="UP000295560">
    <property type="component" value="Unassembled WGS sequence"/>
</dbReference>
<feature type="domain" description="Protein kinase" evidence="6">
    <location>
        <begin position="22"/>
        <end position="263"/>
    </location>
</feature>
<evidence type="ECO:0000256" key="2">
    <source>
        <dbReference type="ARBA" id="ARBA00022741"/>
    </source>
</evidence>
<keyword evidence="1" id="KW-0808">Transferase</keyword>
<dbReference type="PANTHER" id="PTHR43289:SF34">
    <property type="entry name" value="SERINE_THREONINE-PROTEIN KINASE YBDM-RELATED"/>
    <property type="match status" value="1"/>
</dbReference>
<evidence type="ECO:0000256" key="1">
    <source>
        <dbReference type="ARBA" id="ARBA00022679"/>
    </source>
</evidence>
<dbReference type="OrthoDB" id="9762169at2"/>
<dbReference type="Gene3D" id="3.30.200.20">
    <property type="entry name" value="Phosphorylase Kinase, domain 1"/>
    <property type="match status" value="1"/>
</dbReference>
<evidence type="ECO:0000256" key="3">
    <source>
        <dbReference type="ARBA" id="ARBA00022777"/>
    </source>
</evidence>
<dbReference type="GO" id="GO:0005524">
    <property type="term" value="F:ATP binding"/>
    <property type="evidence" value="ECO:0007669"/>
    <property type="project" value="UniProtKB-KW"/>
</dbReference>
<keyword evidence="4" id="KW-0067">ATP-binding</keyword>
<dbReference type="InterPro" id="IPR011009">
    <property type="entry name" value="Kinase-like_dom_sf"/>
</dbReference>
<evidence type="ECO:0000313" key="8">
    <source>
        <dbReference type="Proteomes" id="UP000295560"/>
    </source>
</evidence>
<dbReference type="PROSITE" id="PS50011">
    <property type="entry name" value="PROTEIN_KINASE_DOM"/>
    <property type="match status" value="1"/>
</dbReference>
<comment type="caution">
    <text evidence="7">The sequence shown here is derived from an EMBL/GenBank/DDBJ whole genome shotgun (WGS) entry which is preliminary data.</text>
</comment>
<keyword evidence="2" id="KW-0547">Nucleotide-binding</keyword>
<dbReference type="Pfam" id="PF00069">
    <property type="entry name" value="Pkinase"/>
    <property type="match status" value="1"/>
</dbReference>
<evidence type="ECO:0000256" key="4">
    <source>
        <dbReference type="ARBA" id="ARBA00022840"/>
    </source>
</evidence>
<dbReference type="CDD" id="cd14014">
    <property type="entry name" value="STKc_PknB_like"/>
    <property type="match status" value="1"/>
</dbReference>
<dbReference type="InterPro" id="IPR000719">
    <property type="entry name" value="Prot_kinase_dom"/>
</dbReference>
<dbReference type="RefSeq" id="WP_132420910.1">
    <property type="nucleotide sequence ID" value="NZ_SMFZ01000001.1"/>
</dbReference>
<evidence type="ECO:0000256" key="5">
    <source>
        <dbReference type="SAM" id="MobiDB-lite"/>
    </source>
</evidence>
<dbReference type="AlphaFoldDB" id="A0A4R1HWS0"/>
<protein>
    <submittedName>
        <fullName evidence="7">Protein kinase-like protein</fullName>
    </submittedName>
</protein>
<reference evidence="7 8" key="1">
    <citation type="submission" date="2019-03" db="EMBL/GenBank/DDBJ databases">
        <title>Sequencing the genomes of 1000 actinobacteria strains.</title>
        <authorList>
            <person name="Klenk H.-P."/>
        </authorList>
    </citation>
    <scope>NUCLEOTIDE SEQUENCE [LARGE SCALE GENOMIC DNA]</scope>
    <source>
        <strain evidence="7 8">DSM 44969</strain>
    </source>
</reference>
<organism evidence="7 8">
    <name type="scientific">Pseudonocardia endophytica</name>
    <dbReference type="NCBI Taxonomy" id="401976"/>
    <lineage>
        <taxon>Bacteria</taxon>
        <taxon>Bacillati</taxon>
        <taxon>Actinomycetota</taxon>
        <taxon>Actinomycetes</taxon>
        <taxon>Pseudonocardiales</taxon>
        <taxon>Pseudonocardiaceae</taxon>
        <taxon>Pseudonocardia</taxon>
    </lineage>
</organism>
<gene>
    <name evidence="7" type="ORF">EV378_0241</name>
</gene>